<proteinExistence type="predicted"/>
<dbReference type="PROSITE" id="PS51257">
    <property type="entry name" value="PROKAR_LIPOPROTEIN"/>
    <property type="match status" value="1"/>
</dbReference>
<comment type="caution">
    <text evidence="1">The sequence shown here is derived from an EMBL/GenBank/DDBJ whole genome shotgun (WGS) entry which is preliminary data.</text>
</comment>
<name>A0ABW0IEF4_9BACT</name>
<keyword evidence="2" id="KW-1185">Reference proteome</keyword>
<dbReference type="RefSeq" id="WP_379844138.1">
    <property type="nucleotide sequence ID" value="NZ_JBHSMA010000002.1"/>
</dbReference>
<accession>A0ABW0IEF4</accession>
<dbReference type="Proteomes" id="UP001596106">
    <property type="component" value="Unassembled WGS sequence"/>
</dbReference>
<evidence type="ECO:0000313" key="2">
    <source>
        <dbReference type="Proteomes" id="UP001596106"/>
    </source>
</evidence>
<protein>
    <recommendedName>
        <fullName evidence="3">Carboxypeptidase regulatory-like domain-containing protein</fullName>
    </recommendedName>
</protein>
<evidence type="ECO:0008006" key="3">
    <source>
        <dbReference type="Google" id="ProtNLM"/>
    </source>
</evidence>
<evidence type="ECO:0000313" key="1">
    <source>
        <dbReference type="EMBL" id="MFC5409732.1"/>
    </source>
</evidence>
<organism evidence="1 2">
    <name type="scientific">Larkinella bovis</name>
    <dbReference type="NCBI Taxonomy" id="683041"/>
    <lineage>
        <taxon>Bacteria</taxon>
        <taxon>Pseudomonadati</taxon>
        <taxon>Bacteroidota</taxon>
        <taxon>Cytophagia</taxon>
        <taxon>Cytophagales</taxon>
        <taxon>Spirosomataceae</taxon>
        <taxon>Larkinella</taxon>
    </lineage>
</organism>
<sequence length="535" mass="59078">MRKQRSSLMVLGLLLLVVACMNPLENVQLGFKDPIEKGVVEIRFRSLKGALPTGVDLTVAGPDAEQVVTTLNTTSYKINEEGVLVLAAAPEADYSRADPLRFVVAAKAPDYLTILQPVELADTGRYSLAPAWIKLNDPPAHLSAVMVTDRKLPLTSDLKTATPSLNQKKENVAIQIEQGSEFKDAGGQTLTGTLMAALVHIENRGNNPANYLPNGSVMPTVTGLDGKNLGSLQLSQIAGLFSLELYDDQFRVARQISKPVLCTMTLNPETINPPLGRPIQVGDEIPFFRYNRFSARWQQEKPVAVSRNASTGQLECRVSVTQSAVWVAGWTQAACEEGPVFTVSSKLNQVDIQYLCKVINADTRQETTSFYSPLNNGTRLTLSHLLQNQRVQLQVYNYNNAYSSGNPGQPLLETGPLPTCNQTPQPLDLQKLPIPPAITVRFDFACPPPTRLDESKLPTKVRLQYTESGQKNWRELVTLNRKDLQALSYKLKLHQPYDIRVSTDGGASWPLERHRFTPNNNTLVFDLASPEFCVL</sequence>
<gene>
    <name evidence="1" type="ORF">ACFPMF_10465</name>
</gene>
<reference evidence="2" key="1">
    <citation type="journal article" date="2019" name="Int. J. Syst. Evol. Microbiol.">
        <title>The Global Catalogue of Microorganisms (GCM) 10K type strain sequencing project: providing services to taxonomists for standard genome sequencing and annotation.</title>
        <authorList>
            <consortium name="The Broad Institute Genomics Platform"/>
            <consortium name="The Broad Institute Genome Sequencing Center for Infectious Disease"/>
            <person name="Wu L."/>
            <person name="Ma J."/>
        </authorList>
    </citation>
    <scope>NUCLEOTIDE SEQUENCE [LARGE SCALE GENOMIC DNA]</scope>
    <source>
        <strain evidence="2">CCUG 55250</strain>
    </source>
</reference>
<dbReference type="EMBL" id="JBHSMA010000002">
    <property type="protein sequence ID" value="MFC5409732.1"/>
    <property type="molecule type" value="Genomic_DNA"/>
</dbReference>